<protein>
    <submittedName>
        <fullName evidence="2">DUF4840 domain-containing protein</fullName>
    </submittedName>
</protein>
<dbReference type="AlphaFoldDB" id="A0AA90UZR1"/>
<dbReference type="Proteomes" id="UP000421408">
    <property type="component" value="Unassembled WGS sequence"/>
</dbReference>
<proteinExistence type="predicted"/>
<keyword evidence="1" id="KW-0732">Signal</keyword>
<dbReference type="PROSITE" id="PS51257">
    <property type="entry name" value="PROKAR_LIPOPROTEIN"/>
    <property type="match status" value="1"/>
</dbReference>
<reference evidence="3" key="1">
    <citation type="submission" date="2019-09" db="EMBL/GenBank/DDBJ databases">
        <title>Distinct polysaccharide growth profiles of human intestinal Prevotella copri isolates.</title>
        <authorList>
            <person name="Fehlner-Peach H."/>
            <person name="Magnabosco C."/>
            <person name="Raghavan V."/>
            <person name="Scher J.U."/>
            <person name="Tett A."/>
            <person name="Cox L.M."/>
            <person name="Gottsegen C."/>
            <person name="Watters A."/>
            <person name="Wiltshire- Gordon J.D."/>
            <person name="Segata N."/>
            <person name="Bonneau R."/>
            <person name="Littman D.R."/>
        </authorList>
    </citation>
    <scope>NUCLEOTIDE SEQUENCE [LARGE SCALE GENOMIC DNA]</scope>
    <source>
        <strain evidence="3">iAA108</strain>
    </source>
</reference>
<dbReference type="RefSeq" id="WP_153118892.1">
    <property type="nucleotide sequence ID" value="NZ_VZCC01000051.1"/>
</dbReference>
<sequence>MKKIKLFSMVAAFVAAFAFTSCNTGDSDGFQWPTPQESQALFSQIQGMHNGGILFPGSVGTTDAEKFDKDSVTTYCYVTPSDSMLTVRQVEVSKFAKYFSDATLKAEVEKLPAQDLKIKLVPYKAAQQLFITATQDITYTNADGKKVQIQFYSGLSNYSLAYIGTKKTNNKKELGVYITPGRVLVDGQTKANALKSYVYGGYLQAYYAMLEMEL</sequence>
<accession>A0AA90UZR1</accession>
<evidence type="ECO:0000313" key="2">
    <source>
        <dbReference type="EMBL" id="MQN83962.1"/>
    </source>
</evidence>
<feature type="chain" id="PRO_5041672058" evidence="1">
    <location>
        <begin position="21"/>
        <end position="214"/>
    </location>
</feature>
<name>A0AA90UZR1_9BACT</name>
<gene>
    <name evidence="2" type="ORF">F7D74_08205</name>
</gene>
<evidence type="ECO:0000313" key="3">
    <source>
        <dbReference type="Proteomes" id="UP000421408"/>
    </source>
</evidence>
<evidence type="ECO:0000256" key="1">
    <source>
        <dbReference type="SAM" id="SignalP"/>
    </source>
</evidence>
<comment type="caution">
    <text evidence="2">The sequence shown here is derived from an EMBL/GenBank/DDBJ whole genome shotgun (WGS) entry which is preliminary data.</text>
</comment>
<feature type="signal peptide" evidence="1">
    <location>
        <begin position="1"/>
        <end position="20"/>
    </location>
</feature>
<dbReference type="EMBL" id="VZCC01000051">
    <property type="protein sequence ID" value="MQN83962.1"/>
    <property type="molecule type" value="Genomic_DNA"/>
</dbReference>
<organism evidence="2 3">
    <name type="scientific">Segatella copri</name>
    <dbReference type="NCBI Taxonomy" id="165179"/>
    <lineage>
        <taxon>Bacteria</taxon>
        <taxon>Pseudomonadati</taxon>
        <taxon>Bacteroidota</taxon>
        <taxon>Bacteroidia</taxon>
        <taxon>Bacteroidales</taxon>
        <taxon>Prevotellaceae</taxon>
        <taxon>Segatella</taxon>
    </lineage>
</organism>